<dbReference type="GO" id="GO:0055085">
    <property type="term" value="P:transmembrane transport"/>
    <property type="evidence" value="ECO:0007669"/>
    <property type="project" value="InterPro"/>
</dbReference>
<evidence type="ECO:0000256" key="6">
    <source>
        <dbReference type="ARBA" id="ARBA00023136"/>
    </source>
</evidence>
<dbReference type="Proteomes" id="UP000320386">
    <property type="component" value="Chromosome"/>
</dbReference>
<dbReference type="Pfam" id="PF00528">
    <property type="entry name" value="BPD_transp_1"/>
    <property type="match status" value="1"/>
</dbReference>
<feature type="transmembrane region" description="Helical" evidence="7">
    <location>
        <begin position="246"/>
        <end position="268"/>
    </location>
</feature>
<accession>A0A518BWZ2</accession>
<dbReference type="KEGG" id="mcad:Pan265_13420"/>
<feature type="transmembrane region" description="Helical" evidence="7">
    <location>
        <begin position="106"/>
        <end position="128"/>
    </location>
</feature>
<keyword evidence="3" id="KW-1003">Cell membrane</keyword>
<evidence type="ECO:0000313" key="9">
    <source>
        <dbReference type="EMBL" id="QDU71492.1"/>
    </source>
</evidence>
<evidence type="ECO:0000313" key="10">
    <source>
        <dbReference type="Proteomes" id="UP000320386"/>
    </source>
</evidence>
<dbReference type="Gene3D" id="1.10.3720.10">
    <property type="entry name" value="MetI-like"/>
    <property type="match status" value="1"/>
</dbReference>
<dbReference type="GO" id="GO:0005886">
    <property type="term" value="C:plasma membrane"/>
    <property type="evidence" value="ECO:0007669"/>
    <property type="project" value="UniProtKB-SubCell"/>
</dbReference>
<protein>
    <submittedName>
        <fullName evidence="9">L-arabinose transport system permease protein AraQ</fullName>
    </submittedName>
</protein>
<comment type="subcellular location">
    <subcellularLocation>
        <location evidence="1 7">Cell membrane</location>
        <topology evidence="1 7">Multi-pass membrane protein</topology>
    </subcellularLocation>
</comment>
<keyword evidence="6 7" id="KW-0472">Membrane</keyword>
<evidence type="ECO:0000259" key="8">
    <source>
        <dbReference type="PROSITE" id="PS50928"/>
    </source>
</evidence>
<dbReference type="PANTHER" id="PTHR43744">
    <property type="entry name" value="ABC TRANSPORTER PERMEASE PROTEIN MG189-RELATED-RELATED"/>
    <property type="match status" value="1"/>
</dbReference>
<dbReference type="EMBL" id="CP036280">
    <property type="protein sequence ID" value="QDU71492.1"/>
    <property type="molecule type" value="Genomic_DNA"/>
</dbReference>
<dbReference type="RefSeq" id="WP_145445639.1">
    <property type="nucleotide sequence ID" value="NZ_CP036280.1"/>
</dbReference>
<dbReference type="CDD" id="cd06261">
    <property type="entry name" value="TM_PBP2"/>
    <property type="match status" value="1"/>
</dbReference>
<dbReference type="SUPFAM" id="SSF161098">
    <property type="entry name" value="MetI-like"/>
    <property type="match status" value="1"/>
</dbReference>
<feature type="domain" description="ABC transmembrane type-1" evidence="8">
    <location>
        <begin position="71"/>
        <end position="263"/>
    </location>
</feature>
<feature type="transmembrane region" description="Helical" evidence="7">
    <location>
        <begin position="140"/>
        <end position="159"/>
    </location>
</feature>
<name>A0A518BWZ2_9BACT</name>
<feature type="transmembrane region" description="Helical" evidence="7">
    <location>
        <begin position="12"/>
        <end position="36"/>
    </location>
</feature>
<reference evidence="9 10" key="1">
    <citation type="submission" date="2019-02" db="EMBL/GenBank/DDBJ databases">
        <title>Deep-cultivation of Planctomycetes and their phenomic and genomic characterization uncovers novel biology.</title>
        <authorList>
            <person name="Wiegand S."/>
            <person name="Jogler M."/>
            <person name="Boedeker C."/>
            <person name="Pinto D."/>
            <person name="Vollmers J."/>
            <person name="Rivas-Marin E."/>
            <person name="Kohn T."/>
            <person name="Peeters S.H."/>
            <person name="Heuer A."/>
            <person name="Rast P."/>
            <person name="Oberbeckmann S."/>
            <person name="Bunk B."/>
            <person name="Jeske O."/>
            <person name="Meyerdierks A."/>
            <person name="Storesund J.E."/>
            <person name="Kallscheuer N."/>
            <person name="Luecker S."/>
            <person name="Lage O.M."/>
            <person name="Pohl T."/>
            <person name="Merkel B.J."/>
            <person name="Hornburger P."/>
            <person name="Mueller R.-W."/>
            <person name="Bruemmer F."/>
            <person name="Labrenz M."/>
            <person name="Spormann A.M."/>
            <person name="Op den Camp H."/>
            <person name="Overmann J."/>
            <person name="Amann R."/>
            <person name="Jetten M.S.M."/>
            <person name="Mascher T."/>
            <person name="Medema M.H."/>
            <person name="Devos D.P."/>
            <person name="Kaster A.-K."/>
            <person name="Ovreas L."/>
            <person name="Rohde M."/>
            <person name="Galperin M.Y."/>
            <person name="Jogler C."/>
        </authorList>
    </citation>
    <scope>NUCLEOTIDE SEQUENCE [LARGE SCALE GENOMIC DNA]</scope>
    <source>
        <strain evidence="9 10">Pan265</strain>
    </source>
</reference>
<dbReference type="PANTHER" id="PTHR43744:SF12">
    <property type="entry name" value="ABC TRANSPORTER PERMEASE PROTEIN MG189-RELATED"/>
    <property type="match status" value="1"/>
</dbReference>
<evidence type="ECO:0000256" key="1">
    <source>
        <dbReference type="ARBA" id="ARBA00004651"/>
    </source>
</evidence>
<sequence>MASKPSAAGEGVKHLIVLFVLFFAFFPLFLMFVISFKDNQQYQANPWFFDPISEWHWENWSVAWGIVKNYIANSIFVSVQAVAFGICMIIPTAYAIARYRFPGREIVYYGIVASMFLPGTAATLVTLFTLLKGMGLINSLWALVVVGAAGGQVAGIFILRQFIEDIPKALFEAAEMDGAGHIQQIVNIVLPMSGPILATISIMKFLGVWNNVMLPLVILRDDEKLTIPVGLLRLEGEYVKQWGEMMAGYSLSSIPLIIMFIFLMRWFVRGLAAGAIKG</sequence>
<dbReference type="AlphaFoldDB" id="A0A518BWZ2"/>
<feature type="transmembrane region" description="Helical" evidence="7">
    <location>
        <begin position="70"/>
        <end position="94"/>
    </location>
</feature>
<keyword evidence="10" id="KW-1185">Reference proteome</keyword>
<dbReference type="OrthoDB" id="266229at2"/>
<evidence type="ECO:0000256" key="2">
    <source>
        <dbReference type="ARBA" id="ARBA00022448"/>
    </source>
</evidence>
<evidence type="ECO:0000256" key="4">
    <source>
        <dbReference type="ARBA" id="ARBA00022692"/>
    </source>
</evidence>
<dbReference type="InterPro" id="IPR000515">
    <property type="entry name" value="MetI-like"/>
</dbReference>
<comment type="similarity">
    <text evidence="7">Belongs to the binding-protein-dependent transport system permease family.</text>
</comment>
<evidence type="ECO:0000256" key="3">
    <source>
        <dbReference type="ARBA" id="ARBA00022475"/>
    </source>
</evidence>
<keyword evidence="4 7" id="KW-0812">Transmembrane</keyword>
<evidence type="ECO:0000256" key="5">
    <source>
        <dbReference type="ARBA" id="ARBA00022989"/>
    </source>
</evidence>
<proteinExistence type="inferred from homology"/>
<gene>
    <name evidence="9" type="primary">araQ_5</name>
    <name evidence="9" type="ORF">Pan265_13420</name>
</gene>
<dbReference type="PROSITE" id="PS50928">
    <property type="entry name" value="ABC_TM1"/>
    <property type="match status" value="1"/>
</dbReference>
<evidence type="ECO:0000256" key="7">
    <source>
        <dbReference type="RuleBase" id="RU363032"/>
    </source>
</evidence>
<organism evidence="9 10">
    <name type="scientific">Mucisphaera calidilacus</name>
    <dbReference type="NCBI Taxonomy" id="2527982"/>
    <lineage>
        <taxon>Bacteria</taxon>
        <taxon>Pseudomonadati</taxon>
        <taxon>Planctomycetota</taxon>
        <taxon>Phycisphaerae</taxon>
        <taxon>Phycisphaerales</taxon>
        <taxon>Phycisphaeraceae</taxon>
        <taxon>Mucisphaera</taxon>
    </lineage>
</organism>
<keyword evidence="5 7" id="KW-1133">Transmembrane helix</keyword>
<dbReference type="InterPro" id="IPR035906">
    <property type="entry name" value="MetI-like_sf"/>
</dbReference>
<keyword evidence="2 7" id="KW-0813">Transport</keyword>